<organism evidence="1 2">
    <name type="scientific">Nemania bipapillata</name>
    <dbReference type="NCBI Taxonomy" id="110536"/>
    <lineage>
        <taxon>Eukaryota</taxon>
        <taxon>Fungi</taxon>
        <taxon>Dikarya</taxon>
        <taxon>Ascomycota</taxon>
        <taxon>Pezizomycotina</taxon>
        <taxon>Sordariomycetes</taxon>
        <taxon>Xylariomycetidae</taxon>
        <taxon>Xylariales</taxon>
        <taxon>Xylariaceae</taxon>
        <taxon>Nemania</taxon>
    </lineage>
</organism>
<keyword evidence="2" id="KW-1185">Reference proteome</keyword>
<gene>
    <name evidence="1" type="ORF">ONZ43_g5751</name>
</gene>
<reference evidence="1" key="1">
    <citation type="submission" date="2022-11" db="EMBL/GenBank/DDBJ databases">
        <title>Genome Sequence of Nemania bipapillata.</title>
        <authorList>
            <person name="Buettner E."/>
        </authorList>
    </citation>
    <scope>NUCLEOTIDE SEQUENCE</scope>
    <source>
        <strain evidence="1">CP14</strain>
    </source>
</reference>
<sequence>MIVPYLLALGALPLALSEVHQAPYERKSTPCTTKSVRKSWNDLTTTEKRDYLDADLCLMSSPPKTGLEGAKSRWDELQYTHAAQARYIHGVVRGFLAFPSILRDGSRPPVEKRVQLYWSSTLLG</sequence>
<comment type="caution">
    <text evidence="1">The sequence shown here is derived from an EMBL/GenBank/DDBJ whole genome shotgun (WGS) entry which is preliminary data.</text>
</comment>
<dbReference type="Proteomes" id="UP001153334">
    <property type="component" value="Unassembled WGS sequence"/>
</dbReference>
<evidence type="ECO:0000313" key="1">
    <source>
        <dbReference type="EMBL" id="KAJ8110905.1"/>
    </source>
</evidence>
<protein>
    <submittedName>
        <fullName evidence="1">Uncharacterized protein</fullName>
    </submittedName>
</protein>
<accession>A0ACC2I6V5</accession>
<proteinExistence type="predicted"/>
<name>A0ACC2I6V5_9PEZI</name>
<dbReference type="EMBL" id="JAPESX010001863">
    <property type="protein sequence ID" value="KAJ8110905.1"/>
    <property type="molecule type" value="Genomic_DNA"/>
</dbReference>
<evidence type="ECO:0000313" key="2">
    <source>
        <dbReference type="Proteomes" id="UP001153334"/>
    </source>
</evidence>